<dbReference type="AlphaFoldDB" id="A0A366KSI9"/>
<dbReference type="InterPro" id="IPR007712">
    <property type="entry name" value="RelE/ParE_toxin"/>
</dbReference>
<dbReference type="OrthoDB" id="963196at2"/>
<comment type="caution">
    <text evidence="2">The sequence shown here is derived from an EMBL/GenBank/DDBJ whole genome shotgun (WGS) entry which is preliminary data.</text>
</comment>
<name>A0A366KSI9_9SPHI</name>
<accession>A0A366KSI9</accession>
<dbReference type="Gene3D" id="3.30.2310.20">
    <property type="entry name" value="RelE-like"/>
    <property type="match status" value="1"/>
</dbReference>
<dbReference type="RefSeq" id="WP_113950296.1">
    <property type="nucleotide sequence ID" value="NZ_QNQU01000016.1"/>
</dbReference>
<gene>
    <name evidence="2" type="ORF">DRW42_18405</name>
</gene>
<proteinExistence type="predicted"/>
<keyword evidence="3" id="KW-1185">Reference proteome</keyword>
<evidence type="ECO:0000313" key="2">
    <source>
        <dbReference type="EMBL" id="RBQ04601.1"/>
    </source>
</evidence>
<evidence type="ECO:0000256" key="1">
    <source>
        <dbReference type="ARBA" id="ARBA00022649"/>
    </source>
</evidence>
<dbReference type="InterPro" id="IPR035093">
    <property type="entry name" value="RelE/ParE_toxin_dom_sf"/>
</dbReference>
<keyword evidence="1" id="KW-1277">Toxin-antitoxin system</keyword>
<protein>
    <recommendedName>
        <fullName evidence="4">Type II toxin-antitoxin system RelE/ParE family toxin</fullName>
    </recommendedName>
</protein>
<evidence type="ECO:0000313" key="3">
    <source>
        <dbReference type="Proteomes" id="UP000252081"/>
    </source>
</evidence>
<dbReference type="EMBL" id="QNQU01000016">
    <property type="protein sequence ID" value="RBQ04601.1"/>
    <property type="molecule type" value="Genomic_DNA"/>
</dbReference>
<sequence>MEIIWSKKAGETFQKNIDYLKENWTEVEVKKFINRVFAYLETLSKEPFISRKTYKTKNTHIGFIIPHISVVYRIKPKKETLEIVTFIDNRQVVKRKKDFCSRYPFKNSIIFFNAIAL</sequence>
<dbReference type="Pfam" id="PF05016">
    <property type="entry name" value="ParE_toxin"/>
    <property type="match status" value="1"/>
</dbReference>
<evidence type="ECO:0008006" key="4">
    <source>
        <dbReference type="Google" id="ProtNLM"/>
    </source>
</evidence>
<dbReference type="Proteomes" id="UP000252081">
    <property type="component" value="Unassembled WGS sequence"/>
</dbReference>
<organism evidence="2 3">
    <name type="scientific">Pedobacter miscanthi</name>
    <dbReference type="NCBI Taxonomy" id="2259170"/>
    <lineage>
        <taxon>Bacteria</taxon>
        <taxon>Pseudomonadati</taxon>
        <taxon>Bacteroidota</taxon>
        <taxon>Sphingobacteriia</taxon>
        <taxon>Sphingobacteriales</taxon>
        <taxon>Sphingobacteriaceae</taxon>
        <taxon>Pedobacter</taxon>
    </lineage>
</organism>
<reference evidence="2 3" key="1">
    <citation type="submission" date="2018-07" db="EMBL/GenBank/DDBJ databases">
        <title>A draft genome of a endophytic bacteria, a new species of Pedobacter.</title>
        <authorList>
            <person name="Zhang Z.D."/>
            <person name="Chen Z.J."/>
        </authorList>
    </citation>
    <scope>NUCLEOTIDE SEQUENCE [LARGE SCALE GENOMIC DNA]</scope>
    <source>
        <strain evidence="2 3">RS10</strain>
    </source>
</reference>